<feature type="compositionally biased region" description="Basic and acidic residues" evidence="1">
    <location>
        <begin position="135"/>
        <end position="146"/>
    </location>
</feature>
<accession>A0ABR3MSL9</accession>
<gene>
    <name evidence="2" type="ORF">QQF64_032996</name>
</gene>
<feature type="compositionally biased region" description="Basic and acidic residues" evidence="1">
    <location>
        <begin position="10"/>
        <end position="47"/>
    </location>
</feature>
<protein>
    <recommendedName>
        <fullName evidence="4">Thyroid hormone receptor associated protein 3</fullName>
    </recommendedName>
</protein>
<feature type="region of interest" description="Disordered" evidence="1">
    <location>
        <begin position="101"/>
        <end position="155"/>
    </location>
</feature>
<evidence type="ECO:0000313" key="3">
    <source>
        <dbReference type="Proteomes" id="UP001558613"/>
    </source>
</evidence>
<comment type="caution">
    <text evidence="2">The sequence shown here is derived from an EMBL/GenBank/DDBJ whole genome shotgun (WGS) entry which is preliminary data.</text>
</comment>
<dbReference type="Proteomes" id="UP001558613">
    <property type="component" value="Unassembled WGS sequence"/>
</dbReference>
<reference evidence="2 3" key="1">
    <citation type="submission" date="2023-09" db="EMBL/GenBank/DDBJ databases">
        <authorList>
            <person name="Wang M."/>
        </authorList>
    </citation>
    <scope>NUCLEOTIDE SEQUENCE [LARGE SCALE GENOMIC DNA]</scope>
    <source>
        <strain evidence="2">GT-2023</strain>
        <tissue evidence="2">Liver</tissue>
    </source>
</reference>
<dbReference type="EMBL" id="JAYMGO010000009">
    <property type="protein sequence ID" value="KAL1267633.1"/>
    <property type="molecule type" value="Genomic_DNA"/>
</dbReference>
<evidence type="ECO:0008006" key="4">
    <source>
        <dbReference type="Google" id="ProtNLM"/>
    </source>
</evidence>
<sequence>MSSGVSRTDWPMKLKPKENKQNKKKKQTDFSESSKKQRSAERQGAEHTHRRRFYKKSLQEIIRSAYEKSPHIQRPAPHGAKNSSRLCRFFDSLVCESSECKSSQQVQKQTKKDHSKQKRTTSHRDHTTFSNSSQGREDFRGSRRSEQITSSRKAATGNKVTPLNFGKVLRLKTIIPSRQSTQPVMMWLVLSSERRG</sequence>
<name>A0ABR3MSL9_9TELE</name>
<feature type="compositionally biased region" description="Basic residues" evidence="1">
    <location>
        <begin position="109"/>
        <end position="121"/>
    </location>
</feature>
<feature type="region of interest" description="Disordered" evidence="1">
    <location>
        <begin position="1"/>
        <end position="57"/>
    </location>
</feature>
<proteinExistence type="predicted"/>
<keyword evidence="3" id="KW-1185">Reference proteome</keyword>
<evidence type="ECO:0000256" key="1">
    <source>
        <dbReference type="SAM" id="MobiDB-lite"/>
    </source>
</evidence>
<organism evidence="2 3">
    <name type="scientific">Cirrhinus molitorella</name>
    <name type="common">mud carp</name>
    <dbReference type="NCBI Taxonomy" id="172907"/>
    <lineage>
        <taxon>Eukaryota</taxon>
        <taxon>Metazoa</taxon>
        <taxon>Chordata</taxon>
        <taxon>Craniata</taxon>
        <taxon>Vertebrata</taxon>
        <taxon>Euteleostomi</taxon>
        <taxon>Actinopterygii</taxon>
        <taxon>Neopterygii</taxon>
        <taxon>Teleostei</taxon>
        <taxon>Ostariophysi</taxon>
        <taxon>Cypriniformes</taxon>
        <taxon>Cyprinidae</taxon>
        <taxon>Labeoninae</taxon>
        <taxon>Labeonini</taxon>
        <taxon>Cirrhinus</taxon>
    </lineage>
</organism>
<evidence type="ECO:0000313" key="2">
    <source>
        <dbReference type="EMBL" id="KAL1267633.1"/>
    </source>
</evidence>